<sequence length="306" mass="35353">MAIRARSPSPIFLDENMETESSRVVYVRNRRRRIVFGWYGGKFSHLDWLLPLLPVCHHYCEPFSGSAAVLLNRSPSPVETYNDMDGEVVNFFRMLRDQHEALIRAIALTPFSREEYHRAIYGDTNEISDIERARRFYIRARQTRTGLAQTASLGRWANCKDTSRAGMSGVVSRWLGGVEGLDDIAQRLLRVQIENRPAIDVIRLYDSPKTLFYCDPPYLHATRGDTNAYRFEMDERQYQEFAEVAHQCKGMVAVSGYDHPVMEQLFPSAHWFKTLGQDKTIHSTKGARQEVLWTNYEPQRQKGLLA</sequence>
<dbReference type="GO" id="GO:0006298">
    <property type="term" value="P:mismatch repair"/>
    <property type="evidence" value="ECO:0007669"/>
    <property type="project" value="TreeGrafter"/>
</dbReference>
<dbReference type="GO" id="GO:0043565">
    <property type="term" value="F:sequence-specific DNA binding"/>
    <property type="evidence" value="ECO:0007669"/>
    <property type="project" value="TreeGrafter"/>
</dbReference>
<dbReference type="InterPro" id="IPR012327">
    <property type="entry name" value="MeTrfase_D12"/>
</dbReference>
<dbReference type="Gene3D" id="3.40.50.150">
    <property type="entry name" value="Vaccinia Virus protein VP39"/>
    <property type="match status" value="2"/>
</dbReference>
<accession>W6MCW5</accession>
<evidence type="ECO:0000256" key="1">
    <source>
        <dbReference type="ARBA" id="ARBA00022603"/>
    </source>
</evidence>
<dbReference type="PANTHER" id="PTHR30481:SF4">
    <property type="entry name" value="SITE-SPECIFIC DNA-METHYLTRANSFERASE (ADENINE-SPECIFIC)"/>
    <property type="match status" value="1"/>
</dbReference>
<reference evidence="5" key="2">
    <citation type="submission" date="2014-03" db="EMBL/GenBank/DDBJ databases">
        <title>Candidatus Competibacter-lineage genomes retrieved from metagenomes reveal functional metabolic diversity.</title>
        <authorList>
            <person name="McIlroy S.J."/>
            <person name="Albertsen M."/>
            <person name="Andresen E.K."/>
            <person name="Saunders A.M."/>
            <person name="Kristiansen R."/>
            <person name="Stokholm-Bjerregaard M."/>
            <person name="Nielsen K.L."/>
            <person name="Nielsen P.H."/>
        </authorList>
    </citation>
    <scope>NUCLEOTIDE SEQUENCE</scope>
    <source>
        <strain evidence="5">Run_A_D11</strain>
    </source>
</reference>
<dbReference type="InterPro" id="IPR029063">
    <property type="entry name" value="SAM-dependent_MTases_sf"/>
</dbReference>
<evidence type="ECO:0000313" key="5">
    <source>
        <dbReference type="EMBL" id="CDI04405.1"/>
    </source>
</evidence>
<gene>
    <name evidence="5" type="ORF">BN873_980006</name>
</gene>
<dbReference type="GO" id="GO:0009007">
    <property type="term" value="F:site-specific DNA-methyltransferase (adenine-specific) activity"/>
    <property type="evidence" value="ECO:0007669"/>
    <property type="project" value="UniProtKB-EC"/>
</dbReference>
<dbReference type="GO" id="GO:1904047">
    <property type="term" value="F:S-adenosyl-L-methionine binding"/>
    <property type="evidence" value="ECO:0007669"/>
    <property type="project" value="TreeGrafter"/>
</dbReference>
<feature type="binding site" evidence="4">
    <location>
        <position position="42"/>
    </location>
    <ligand>
        <name>S-adenosyl-L-methionine</name>
        <dbReference type="ChEBI" id="CHEBI:59789"/>
    </ligand>
</feature>
<dbReference type="Pfam" id="PF02086">
    <property type="entry name" value="MethyltransfD12"/>
    <property type="match status" value="1"/>
</dbReference>
<dbReference type="InterPro" id="IPR012263">
    <property type="entry name" value="M_m6A_EcoRV"/>
</dbReference>
<dbReference type="STRING" id="1400863.BN873_980006"/>
<proteinExistence type="predicted"/>
<keyword evidence="1" id="KW-0489">Methyltransferase</keyword>
<name>W6MCW5_9GAMM</name>
<reference evidence="5" key="1">
    <citation type="submission" date="2013-07" db="EMBL/GenBank/DDBJ databases">
        <authorList>
            <person name="McIlroy S."/>
        </authorList>
    </citation>
    <scope>NUCLEOTIDE SEQUENCE [LARGE SCALE GENOMIC DNA]</scope>
    <source>
        <strain evidence="5">Run_A_D11</strain>
    </source>
</reference>
<dbReference type="EMBL" id="CBTJ020000111">
    <property type="protein sequence ID" value="CDI04405.1"/>
    <property type="molecule type" value="Genomic_DNA"/>
</dbReference>
<dbReference type="PANTHER" id="PTHR30481">
    <property type="entry name" value="DNA ADENINE METHYLASE"/>
    <property type="match status" value="1"/>
</dbReference>
<dbReference type="OrthoDB" id="9805629at2"/>
<evidence type="ECO:0000256" key="4">
    <source>
        <dbReference type="PIRSR" id="PIRSR000398-1"/>
    </source>
</evidence>
<dbReference type="PRINTS" id="PR00505">
    <property type="entry name" value="D12N6MTFRASE"/>
</dbReference>
<dbReference type="GO" id="GO:0009307">
    <property type="term" value="P:DNA restriction-modification system"/>
    <property type="evidence" value="ECO:0007669"/>
    <property type="project" value="InterPro"/>
</dbReference>
<feature type="binding site" evidence="4">
    <location>
        <position position="83"/>
    </location>
    <ligand>
        <name>S-adenosyl-L-methionine</name>
        <dbReference type="ChEBI" id="CHEBI:59789"/>
    </ligand>
</feature>
<protein>
    <submittedName>
        <fullName evidence="5">Uncharacterized protein</fullName>
    </submittedName>
</protein>
<keyword evidence="2" id="KW-0808">Transferase</keyword>
<dbReference type="SUPFAM" id="SSF53335">
    <property type="entry name" value="S-adenosyl-L-methionine-dependent methyltransferases"/>
    <property type="match status" value="1"/>
</dbReference>
<evidence type="ECO:0000256" key="3">
    <source>
        <dbReference type="ARBA" id="ARBA00022691"/>
    </source>
</evidence>
<dbReference type="PIRSF" id="PIRSF000398">
    <property type="entry name" value="M_m6A_EcoRV"/>
    <property type="match status" value="1"/>
</dbReference>
<keyword evidence="6" id="KW-1185">Reference proteome</keyword>
<feature type="binding site" evidence="4">
    <location>
        <position position="38"/>
    </location>
    <ligand>
        <name>S-adenosyl-L-methionine</name>
        <dbReference type="ChEBI" id="CHEBI:59789"/>
    </ligand>
</feature>
<keyword evidence="3" id="KW-0949">S-adenosyl-L-methionine</keyword>
<dbReference type="AlphaFoldDB" id="W6MCW5"/>
<feature type="binding site" evidence="4">
    <location>
        <position position="215"/>
    </location>
    <ligand>
        <name>S-adenosyl-L-methionine</name>
        <dbReference type="ChEBI" id="CHEBI:59789"/>
    </ligand>
</feature>
<organism evidence="5 6">
    <name type="scientific">Candidatus Competibacter denitrificans Run_A_D11</name>
    <dbReference type="NCBI Taxonomy" id="1400863"/>
    <lineage>
        <taxon>Bacteria</taxon>
        <taxon>Pseudomonadati</taxon>
        <taxon>Pseudomonadota</taxon>
        <taxon>Gammaproteobacteria</taxon>
        <taxon>Candidatus Competibacteraceae</taxon>
        <taxon>Candidatus Competibacter</taxon>
    </lineage>
</organism>
<comment type="caution">
    <text evidence="5">The sequence shown here is derived from an EMBL/GenBank/DDBJ whole genome shotgun (WGS) entry which is preliminary data.</text>
</comment>
<evidence type="ECO:0000313" key="6">
    <source>
        <dbReference type="Proteomes" id="UP000035760"/>
    </source>
</evidence>
<dbReference type="GO" id="GO:0032259">
    <property type="term" value="P:methylation"/>
    <property type="evidence" value="ECO:0007669"/>
    <property type="project" value="UniProtKB-KW"/>
</dbReference>
<evidence type="ECO:0000256" key="2">
    <source>
        <dbReference type="ARBA" id="ARBA00022679"/>
    </source>
</evidence>
<dbReference type="Proteomes" id="UP000035760">
    <property type="component" value="Unassembled WGS sequence"/>
</dbReference>